<name>A0A0G1FQQ0_9BACT</name>
<evidence type="ECO:0000259" key="1">
    <source>
        <dbReference type="Pfam" id="PF11258"/>
    </source>
</evidence>
<dbReference type="InterPro" id="IPR021416">
    <property type="entry name" value="DUF3048_N"/>
</dbReference>
<dbReference type="AlphaFoldDB" id="A0A0G1FQQ0"/>
<dbReference type="Proteomes" id="UP000034090">
    <property type="component" value="Unassembled WGS sequence"/>
</dbReference>
<protein>
    <recommendedName>
        <fullName evidence="5">DUF3048 domain-containing protein</fullName>
    </recommendedName>
</protein>
<comment type="caution">
    <text evidence="3">The sequence shown here is derived from an EMBL/GenBank/DDBJ whole genome shotgun (WGS) entry which is preliminary data.</text>
</comment>
<evidence type="ECO:0008006" key="5">
    <source>
        <dbReference type="Google" id="ProtNLM"/>
    </source>
</evidence>
<gene>
    <name evidence="3" type="ORF">UV74_C0013G0483</name>
</gene>
<dbReference type="Pfam" id="PF11258">
    <property type="entry name" value="DUF3048"/>
    <property type="match status" value="1"/>
</dbReference>
<accession>A0A0G1FQQ0</accession>
<dbReference type="EMBL" id="LCFQ01000013">
    <property type="protein sequence ID" value="KKS97361.1"/>
    <property type="molecule type" value="Genomic_DNA"/>
</dbReference>
<dbReference type="Pfam" id="PF17479">
    <property type="entry name" value="DUF3048_C"/>
    <property type="match status" value="1"/>
</dbReference>
<proteinExistence type="predicted"/>
<dbReference type="InterPro" id="IPR035328">
    <property type="entry name" value="DUF3048_C"/>
</dbReference>
<evidence type="ECO:0000259" key="2">
    <source>
        <dbReference type="Pfam" id="PF17479"/>
    </source>
</evidence>
<reference evidence="3 4" key="1">
    <citation type="journal article" date="2015" name="Nature">
        <title>rRNA introns, odd ribosomes, and small enigmatic genomes across a large radiation of phyla.</title>
        <authorList>
            <person name="Brown C.T."/>
            <person name="Hug L.A."/>
            <person name="Thomas B.C."/>
            <person name="Sharon I."/>
            <person name="Castelle C.J."/>
            <person name="Singh A."/>
            <person name="Wilkins M.J."/>
            <person name="Williams K.H."/>
            <person name="Banfield J.F."/>
        </authorList>
    </citation>
    <scope>NUCLEOTIDE SEQUENCE [LARGE SCALE GENOMIC DNA]</scope>
</reference>
<dbReference type="STRING" id="1618578.UV74_C0013G0483"/>
<sequence length="398" mass="44161">MRSKKIITILGFLGLYFLSSGVSWAFFSYFGGGSTTQTQDQDGLAGERSKINLDLPRTEECPINGMMYTKIEKSIWEDRRPITTVIENHLDARPTSGLSKADVVYEAVAEGGITRFLGVFYCGVSADDVRIGPVRSARVYFVNWAAEYGVAPLFVHVGGANNICGQCPGGVKPKGTVGKEVDAFAMLSALGWRYSSGNDLDGGTNVGFPVMWRDMERISGAAYEHTFMGSTDKLFNEGSDRGFGSKGWDEGYQSWKFADDSPSGSPSAADISFEFWSNKSDYDVNWKYDQASNSYLRSNGGTSYIDMEYKDLNVSAKNVVIQFVEEKGPVDREMHMYYEVVDRGEALIFQNGSVIEGTWEKKAQTERTVFYDGEGEEVEFVRGVVWIEAVPIGNEIKY</sequence>
<dbReference type="Gene3D" id="3.50.90.10">
    <property type="entry name" value="YerB-like"/>
    <property type="match status" value="1"/>
</dbReference>
<feature type="domain" description="DUF3048" evidence="1">
    <location>
        <begin position="77"/>
        <end position="163"/>
    </location>
</feature>
<feature type="domain" description="DUF3048" evidence="2">
    <location>
        <begin position="275"/>
        <end position="387"/>
    </location>
</feature>
<organism evidence="3 4">
    <name type="scientific">Candidatus Woesebacteria bacterium GW2011_GWB1_43_14</name>
    <dbReference type="NCBI Taxonomy" id="1618578"/>
    <lineage>
        <taxon>Bacteria</taxon>
        <taxon>Candidatus Woeseibacteriota</taxon>
    </lineage>
</organism>
<dbReference type="SUPFAM" id="SSF159774">
    <property type="entry name" value="YerB-like"/>
    <property type="match status" value="1"/>
</dbReference>
<dbReference type="InterPro" id="IPR023158">
    <property type="entry name" value="YerB-like_sf"/>
</dbReference>
<evidence type="ECO:0000313" key="3">
    <source>
        <dbReference type="EMBL" id="KKS97361.1"/>
    </source>
</evidence>
<evidence type="ECO:0000313" key="4">
    <source>
        <dbReference type="Proteomes" id="UP000034090"/>
    </source>
</evidence>